<dbReference type="GO" id="GO:0003677">
    <property type="term" value="F:DNA binding"/>
    <property type="evidence" value="ECO:0007669"/>
    <property type="project" value="InterPro"/>
</dbReference>
<dbReference type="InterPro" id="IPR013498">
    <property type="entry name" value="Topo_IA_Znf"/>
</dbReference>
<gene>
    <name evidence="2" type="ORF">DCF82_23795</name>
</gene>
<feature type="domain" description="DNA topoisomerase type IA zn finger" evidence="1">
    <location>
        <begin position="16"/>
        <end position="48"/>
    </location>
</feature>
<proteinExistence type="predicted"/>
<dbReference type="GO" id="GO:0006265">
    <property type="term" value="P:DNA topological change"/>
    <property type="evidence" value="ECO:0007669"/>
    <property type="project" value="InterPro"/>
</dbReference>
<dbReference type="EMBL" id="DLYI01000319">
    <property type="protein sequence ID" value="HAC30802.1"/>
    <property type="molecule type" value="Genomic_DNA"/>
</dbReference>
<dbReference type="Proteomes" id="UP000261325">
    <property type="component" value="Unassembled WGS sequence"/>
</dbReference>
<evidence type="ECO:0000313" key="2">
    <source>
        <dbReference type="EMBL" id="HAC30802.1"/>
    </source>
</evidence>
<name>A0A3B8WS89_MARNT</name>
<dbReference type="GO" id="GO:0003916">
    <property type="term" value="F:DNA topoisomerase activity"/>
    <property type="evidence" value="ECO:0007669"/>
    <property type="project" value="InterPro"/>
</dbReference>
<dbReference type="GO" id="GO:0005694">
    <property type="term" value="C:chromosome"/>
    <property type="evidence" value="ECO:0007669"/>
    <property type="project" value="InterPro"/>
</dbReference>
<accession>A0A3B8WS89</accession>
<evidence type="ECO:0000313" key="3">
    <source>
        <dbReference type="Proteomes" id="UP000261325"/>
    </source>
</evidence>
<dbReference type="SUPFAM" id="SSF57783">
    <property type="entry name" value="Zinc beta-ribbon"/>
    <property type="match status" value="1"/>
</dbReference>
<dbReference type="AlphaFoldDB" id="A0A3B8WS89"/>
<comment type="caution">
    <text evidence="2">The sequence shown here is derived from an EMBL/GenBank/DDBJ whole genome shotgun (WGS) entry which is preliminary data.</text>
</comment>
<dbReference type="Pfam" id="PF01396">
    <property type="entry name" value="Zn_ribbon_Top1"/>
    <property type="match status" value="1"/>
</dbReference>
<sequence>EDDQPEDGTSQKPVPCPHCFSPLVRRKSKKGWFWGCSNFPGCRQTVDDHNGRPAVDLRNST</sequence>
<reference evidence="2 3" key="1">
    <citation type="journal article" date="2018" name="Nat. Biotechnol.">
        <title>A standardized bacterial taxonomy based on genome phylogeny substantially revises the tree of life.</title>
        <authorList>
            <person name="Parks D.H."/>
            <person name="Chuvochina M."/>
            <person name="Waite D.W."/>
            <person name="Rinke C."/>
            <person name="Skarshewski A."/>
            <person name="Chaumeil P.A."/>
            <person name="Hugenholtz P."/>
        </authorList>
    </citation>
    <scope>NUCLEOTIDE SEQUENCE [LARGE SCALE GENOMIC DNA]</scope>
    <source>
        <strain evidence="2">UBA9049</strain>
    </source>
</reference>
<evidence type="ECO:0000259" key="1">
    <source>
        <dbReference type="Pfam" id="PF01396"/>
    </source>
</evidence>
<dbReference type="Gene3D" id="3.30.65.10">
    <property type="entry name" value="Bacterial Topoisomerase I, domain 1"/>
    <property type="match status" value="1"/>
</dbReference>
<organism evidence="2 3">
    <name type="scientific">Marinobacter nauticus</name>
    <name type="common">Marinobacter hydrocarbonoclasticus</name>
    <name type="synonym">Marinobacter aquaeolei</name>
    <dbReference type="NCBI Taxonomy" id="2743"/>
    <lineage>
        <taxon>Bacteria</taxon>
        <taxon>Pseudomonadati</taxon>
        <taxon>Pseudomonadota</taxon>
        <taxon>Gammaproteobacteria</taxon>
        <taxon>Pseudomonadales</taxon>
        <taxon>Marinobacteraceae</taxon>
        <taxon>Marinobacter</taxon>
    </lineage>
</organism>
<feature type="non-terminal residue" evidence="2">
    <location>
        <position position="1"/>
    </location>
</feature>
<protein>
    <recommendedName>
        <fullName evidence="1">DNA topoisomerase type IA zn finger domain-containing protein</fullName>
    </recommendedName>
</protein>